<keyword evidence="1" id="KW-0732">Signal</keyword>
<dbReference type="SUPFAM" id="SSF53822">
    <property type="entry name" value="Periplasmic binding protein-like I"/>
    <property type="match status" value="1"/>
</dbReference>
<dbReference type="EMBL" id="CZRL01000099">
    <property type="protein sequence ID" value="CUS54021.1"/>
    <property type="molecule type" value="Genomic_DNA"/>
</dbReference>
<evidence type="ECO:0000259" key="2">
    <source>
        <dbReference type="Pfam" id="PF13458"/>
    </source>
</evidence>
<dbReference type="CDD" id="cd20013">
    <property type="entry name" value="PBP1_RPA0985_benzoate-like"/>
    <property type="match status" value="1"/>
</dbReference>
<proteinExistence type="predicted"/>
<feature type="domain" description="Leucine-binding protein" evidence="2">
    <location>
        <begin position="27"/>
        <end position="372"/>
    </location>
</feature>
<reference evidence="3" key="1">
    <citation type="submission" date="2015-10" db="EMBL/GenBank/DDBJ databases">
        <authorList>
            <person name="Gilbert D.G."/>
        </authorList>
    </citation>
    <scope>NUCLEOTIDE SEQUENCE</scope>
</reference>
<dbReference type="AlphaFoldDB" id="A0A170PRX2"/>
<name>A0A170PRX2_9ZZZZ</name>
<evidence type="ECO:0000256" key="1">
    <source>
        <dbReference type="ARBA" id="ARBA00022729"/>
    </source>
</evidence>
<dbReference type="InterPro" id="IPR028082">
    <property type="entry name" value="Peripla_BP_I"/>
</dbReference>
<dbReference type="InterPro" id="IPR028081">
    <property type="entry name" value="Leu-bd"/>
</dbReference>
<dbReference type="Gene3D" id="3.40.50.2300">
    <property type="match status" value="2"/>
</dbReference>
<dbReference type="PANTHER" id="PTHR30483:SF6">
    <property type="entry name" value="PERIPLASMIC BINDING PROTEIN OF ABC TRANSPORTER FOR NATURAL AMINO ACIDS"/>
    <property type="match status" value="1"/>
</dbReference>
<dbReference type="InterPro" id="IPR051010">
    <property type="entry name" value="BCAA_transport"/>
</dbReference>
<dbReference type="Pfam" id="PF13458">
    <property type="entry name" value="Peripla_BP_6"/>
    <property type="match status" value="1"/>
</dbReference>
<gene>
    <name evidence="3" type="ORF">MGWOODY_XGa61</name>
</gene>
<organism evidence="3">
    <name type="scientific">hydrothermal vent metagenome</name>
    <dbReference type="NCBI Taxonomy" id="652676"/>
    <lineage>
        <taxon>unclassified sequences</taxon>
        <taxon>metagenomes</taxon>
        <taxon>ecological metagenomes</taxon>
    </lineage>
</organism>
<accession>A0A170PRX2</accession>
<protein>
    <submittedName>
        <fullName evidence="3">ABC transporter substrate-binding protein</fullName>
    </submittedName>
</protein>
<sequence>MKYKKELLVIVAAAVIGVSAVAEAKNVRVGVVLPYTGGAAQFGQQIDRGMSLYLSLHGDQLGGHQIELIKRDSKRPGGDIAKTAVQELITREKVDLLTGFVFSPNAMASAPLVTQGKVPMVIMNAGTAWIPNLSPYIARVSFTMWQAGVPMGEYAKNTLNCTSAASGYTDYPPGKDSVAAFKFGFEGAGGKVVDAIPMGGPREVPDFTPFFQRVKDAKPDCFYVFVPAGNHASAVVKTFSDLGMAGAGIRLIGPGDITQDTKLQGMGDSAVGMVTVHHYSADYETPENQAFVAAWKAAYGADTTPDFMGVAGYDGMAAIVDVIRELDGNISADATMDILKGWKFDSPRGPIMIDPETRDIIQDQHVHEVVKSGGRLKIKVLSSISQVKDPCKANQLGKCASN</sequence>
<dbReference type="PANTHER" id="PTHR30483">
    <property type="entry name" value="LEUCINE-SPECIFIC-BINDING PROTEIN"/>
    <property type="match status" value="1"/>
</dbReference>
<evidence type="ECO:0000313" key="3">
    <source>
        <dbReference type="EMBL" id="CUS54021.1"/>
    </source>
</evidence>